<dbReference type="InterPro" id="IPR007387">
    <property type="entry name" value="TRAP_DctQ"/>
</dbReference>
<name>A0ABY8QAM0_9RHOB</name>
<comment type="similarity">
    <text evidence="8 9">Belongs to the TRAP transporter small permease family.</text>
</comment>
<feature type="transmembrane region" description="Helical" evidence="9">
    <location>
        <begin position="85"/>
        <end position="109"/>
    </location>
</feature>
<dbReference type="InterPro" id="IPR055348">
    <property type="entry name" value="DctQ"/>
</dbReference>
<evidence type="ECO:0000256" key="8">
    <source>
        <dbReference type="ARBA" id="ARBA00038436"/>
    </source>
</evidence>
<keyword evidence="7 9" id="KW-0472">Membrane</keyword>
<evidence type="ECO:0000256" key="5">
    <source>
        <dbReference type="ARBA" id="ARBA00022692"/>
    </source>
</evidence>
<keyword evidence="3" id="KW-1003">Cell membrane</keyword>
<comment type="function">
    <text evidence="9">Part of the tripartite ATP-independent periplasmic (TRAP) transport system.</text>
</comment>
<feature type="transmembrane region" description="Helical" evidence="9">
    <location>
        <begin position="129"/>
        <end position="149"/>
    </location>
</feature>
<accession>A0ABY8QAM0</accession>
<comment type="caution">
    <text evidence="9">Lacks conserved residue(s) required for the propagation of feature annotation.</text>
</comment>
<dbReference type="PANTHER" id="PTHR35011:SF10">
    <property type="entry name" value="TRAP TRANSPORTER SMALL PERMEASE PROTEIN"/>
    <property type="match status" value="1"/>
</dbReference>
<evidence type="ECO:0000256" key="4">
    <source>
        <dbReference type="ARBA" id="ARBA00022519"/>
    </source>
</evidence>
<keyword evidence="12" id="KW-1185">Reference proteome</keyword>
<gene>
    <name evidence="11" type="ORF">QF092_09110</name>
</gene>
<dbReference type="RefSeq" id="WP_281469602.1">
    <property type="nucleotide sequence ID" value="NZ_CP124535.1"/>
</dbReference>
<sequence length="177" mass="18940">MNANITLARGLHILSCFWILALAVTVCADALGRGLFNAPVPGTKEILQNSVVAITFLQLPLAVYSGSMLRTPILVGLLPPVLRRLMRVLACLLGAAIFAALVASSWPEFQTAYRIGEYEGEGALRVPTWPVRGIILVLSALTVIAYLWMIALDLAGRLMNDEEAPGAIRGSERGGDA</sequence>
<dbReference type="EMBL" id="CP124535">
    <property type="protein sequence ID" value="WGV17918.1"/>
    <property type="molecule type" value="Genomic_DNA"/>
</dbReference>
<evidence type="ECO:0000256" key="9">
    <source>
        <dbReference type="RuleBase" id="RU369079"/>
    </source>
</evidence>
<protein>
    <recommendedName>
        <fullName evidence="9">TRAP transporter small permease protein</fullName>
    </recommendedName>
</protein>
<evidence type="ECO:0000313" key="11">
    <source>
        <dbReference type="EMBL" id="WGV17918.1"/>
    </source>
</evidence>
<evidence type="ECO:0000256" key="6">
    <source>
        <dbReference type="ARBA" id="ARBA00022989"/>
    </source>
</evidence>
<evidence type="ECO:0000256" key="7">
    <source>
        <dbReference type="ARBA" id="ARBA00023136"/>
    </source>
</evidence>
<keyword evidence="5 9" id="KW-0812">Transmembrane</keyword>
<evidence type="ECO:0000313" key="12">
    <source>
        <dbReference type="Proteomes" id="UP001230978"/>
    </source>
</evidence>
<evidence type="ECO:0000259" key="10">
    <source>
        <dbReference type="Pfam" id="PF04290"/>
    </source>
</evidence>
<keyword evidence="4 9" id="KW-0997">Cell inner membrane</keyword>
<dbReference type="Pfam" id="PF04290">
    <property type="entry name" value="DctQ"/>
    <property type="match status" value="1"/>
</dbReference>
<keyword evidence="6 9" id="KW-1133">Transmembrane helix</keyword>
<reference evidence="11 12" key="1">
    <citation type="submission" date="2023-04" db="EMBL/GenBank/DDBJ databases">
        <title>YMD61, complete Genome.</title>
        <authorList>
            <person name="Zhang J."/>
        </authorList>
    </citation>
    <scope>NUCLEOTIDE SEQUENCE [LARGE SCALE GENOMIC DNA]</scope>
    <source>
        <strain evidence="11 12">YMD61</strain>
    </source>
</reference>
<dbReference type="Proteomes" id="UP001230978">
    <property type="component" value="Chromosome"/>
</dbReference>
<feature type="transmembrane region" description="Helical" evidence="9">
    <location>
        <begin position="46"/>
        <end position="64"/>
    </location>
</feature>
<dbReference type="PANTHER" id="PTHR35011">
    <property type="entry name" value="2,3-DIKETO-L-GULONATE TRAP TRANSPORTER SMALL PERMEASE PROTEIN YIAM"/>
    <property type="match status" value="1"/>
</dbReference>
<evidence type="ECO:0000256" key="2">
    <source>
        <dbReference type="ARBA" id="ARBA00022448"/>
    </source>
</evidence>
<evidence type="ECO:0000256" key="1">
    <source>
        <dbReference type="ARBA" id="ARBA00004429"/>
    </source>
</evidence>
<comment type="subcellular location">
    <subcellularLocation>
        <location evidence="1 9">Cell inner membrane</location>
        <topology evidence="1 9">Multi-pass membrane protein</topology>
    </subcellularLocation>
</comment>
<proteinExistence type="inferred from homology"/>
<comment type="subunit">
    <text evidence="9">The complex comprises the extracytoplasmic solute receptor protein and the two transmembrane proteins.</text>
</comment>
<evidence type="ECO:0000256" key="3">
    <source>
        <dbReference type="ARBA" id="ARBA00022475"/>
    </source>
</evidence>
<keyword evidence="2 9" id="KW-0813">Transport</keyword>
<organism evidence="11 12">
    <name type="scientific">Fuscovulum ytuae</name>
    <dbReference type="NCBI Taxonomy" id="3042299"/>
    <lineage>
        <taxon>Bacteria</taxon>
        <taxon>Pseudomonadati</taxon>
        <taxon>Pseudomonadota</taxon>
        <taxon>Alphaproteobacteria</taxon>
        <taxon>Rhodobacterales</taxon>
        <taxon>Paracoccaceae</taxon>
        <taxon>Fuscovulum</taxon>
    </lineage>
</organism>
<feature type="domain" description="Tripartite ATP-independent periplasmic transporters DctQ component" evidence="10">
    <location>
        <begin position="22"/>
        <end position="154"/>
    </location>
</feature>